<feature type="transmembrane region" description="Helical" evidence="6">
    <location>
        <begin position="312"/>
        <end position="331"/>
    </location>
</feature>
<dbReference type="RefSeq" id="WP_005436290.1">
    <property type="nucleotide sequence ID" value="NZ_JH815519.1"/>
</dbReference>
<dbReference type="InterPro" id="IPR001204">
    <property type="entry name" value="Phos_transporter"/>
</dbReference>
<feature type="transmembrane region" description="Helical" evidence="6">
    <location>
        <begin position="77"/>
        <end position="98"/>
    </location>
</feature>
<gene>
    <name evidence="7" type="ORF">HMPREF9465_01813</name>
</gene>
<keyword evidence="2 6" id="KW-0813">Transport</keyword>
<evidence type="ECO:0000256" key="1">
    <source>
        <dbReference type="ARBA" id="ARBA00004141"/>
    </source>
</evidence>
<feature type="transmembrane region" description="Helical" evidence="6">
    <location>
        <begin position="185"/>
        <end position="206"/>
    </location>
</feature>
<dbReference type="PANTHER" id="PTHR11101">
    <property type="entry name" value="PHOSPHATE TRANSPORTER"/>
    <property type="match status" value="1"/>
</dbReference>
<dbReference type="OrthoDB" id="9779554at2"/>
<evidence type="ECO:0000256" key="2">
    <source>
        <dbReference type="ARBA" id="ARBA00022448"/>
    </source>
</evidence>
<keyword evidence="3 6" id="KW-0812">Transmembrane</keyword>
<feature type="transmembrane region" description="Helical" evidence="6">
    <location>
        <begin position="110"/>
        <end position="131"/>
    </location>
</feature>
<comment type="caution">
    <text evidence="7">The sequence shown here is derived from an EMBL/GenBank/DDBJ whole genome shotgun (WGS) entry which is preliminary data.</text>
</comment>
<keyword evidence="5 6" id="KW-0472">Membrane</keyword>
<feature type="transmembrane region" description="Helical" evidence="6">
    <location>
        <begin position="226"/>
        <end position="247"/>
    </location>
</feature>
<name>K1JS95_9BURK</name>
<dbReference type="eggNOG" id="COG0306">
    <property type="taxonomic scope" value="Bacteria"/>
</dbReference>
<dbReference type="Pfam" id="PF01384">
    <property type="entry name" value="PHO4"/>
    <property type="match status" value="1"/>
</dbReference>
<dbReference type="HOGENOM" id="CLU_021892_0_0_4"/>
<evidence type="ECO:0000256" key="3">
    <source>
        <dbReference type="ARBA" id="ARBA00022692"/>
    </source>
</evidence>
<dbReference type="EMBL" id="ADMG01000038">
    <property type="protein sequence ID" value="EKB30567.1"/>
    <property type="molecule type" value="Genomic_DNA"/>
</dbReference>
<dbReference type="GO" id="GO:0035435">
    <property type="term" value="P:phosphate ion transmembrane transport"/>
    <property type="evidence" value="ECO:0007669"/>
    <property type="project" value="TreeGrafter"/>
</dbReference>
<evidence type="ECO:0000256" key="5">
    <source>
        <dbReference type="ARBA" id="ARBA00023136"/>
    </source>
</evidence>
<keyword evidence="6" id="KW-0592">Phosphate transport</keyword>
<dbReference type="Proteomes" id="UP000005835">
    <property type="component" value="Unassembled WGS sequence"/>
</dbReference>
<sequence length="743" mass="80853">MEQYYLVLLAFLGVIAVIDLFVGVSNDAVNFLNSALGCRISSFRTTLWVASIGVLAGATFSSGMMEIARSGVFHPQLFTFSELMIVFFAVMVADVILLDAFNSLGLPTSTTVSIVFELMGAAFAAALFKLIDAGAPLSDVADYINSSKSLGIVSGILISVVVAFISGAVVQYLARLVFTFKFEKAYRRIGAIYGGIALTAIIYFLVMKGAKGASFMRPEWIQWINANTAVILFSLFTGLTVLFQVLITVFRVNIFKIIILAGTFSLAFAFAGNDLVNFVGVPLAAWDSWKEWQASGAADNAFMMGGLLKPSTAPTAFLLLSGFVMVLTLWFSKKAHRVIQTSINLSSSRSGTQEQFGASAPGRMIVRGAMGLGKVISQIIPMPMQRGIASRFEPLPVVKGEIPLPFDYVRASINLIVSAILIASATSLKLPLSTTYVTFMVAMGSSFADGAWDRESAVYRISGVLTVISGWFLTALSASSLAAVVAVLVFWGGEAAAIILGFGAIFLLVRSNLKTREDDVTLSDESRSVYDAAYVGQLLSKHVQKSLSETLRVLSRIHENFTADRERELTKVKASATDVFEDAIEARSVYYRMAAAEAAPSKADFDARYLYLRACTNTREVSRSLQNLAKLARDHVANRHRVGSNEITNDIGTLVADIRTLVNAREDHADVTALRNRAADVITRIEDLQRRLMEAQPRGSMTIRCCEFHLSYLLVLRELVNHYEIASLLEEQIDALARGAKAA</sequence>
<keyword evidence="8" id="KW-1185">Reference proteome</keyword>
<evidence type="ECO:0000313" key="8">
    <source>
        <dbReference type="Proteomes" id="UP000005835"/>
    </source>
</evidence>
<organism evidence="7 8">
    <name type="scientific">Sutterella wadsworthensis 2_1_59BFAA</name>
    <dbReference type="NCBI Taxonomy" id="742823"/>
    <lineage>
        <taxon>Bacteria</taxon>
        <taxon>Pseudomonadati</taxon>
        <taxon>Pseudomonadota</taxon>
        <taxon>Betaproteobacteria</taxon>
        <taxon>Burkholderiales</taxon>
        <taxon>Sutterellaceae</taxon>
        <taxon>Sutterella</taxon>
    </lineage>
</organism>
<accession>K1JS95</accession>
<dbReference type="GO" id="GO:0005315">
    <property type="term" value="F:phosphate transmembrane transporter activity"/>
    <property type="evidence" value="ECO:0007669"/>
    <property type="project" value="InterPro"/>
</dbReference>
<feature type="transmembrane region" description="Helical" evidence="6">
    <location>
        <begin position="45"/>
        <end position="65"/>
    </location>
</feature>
<protein>
    <recommendedName>
        <fullName evidence="6">Phosphate transporter</fullName>
    </recommendedName>
</protein>
<comment type="similarity">
    <text evidence="6">Belongs to the inorganic phosphate transporter (PiT) (TC 2.A.20) family.</text>
</comment>
<feature type="transmembrane region" description="Helical" evidence="6">
    <location>
        <begin position="408"/>
        <end position="428"/>
    </location>
</feature>
<dbReference type="GO" id="GO:0016020">
    <property type="term" value="C:membrane"/>
    <property type="evidence" value="ECO:0007669"/>
    <property type="project" value="UniProtKB-SubCell"/>
</dbReference>
<feature type="transmembrane region" description="Helical" evidence="6">
    <location>
        <begin position="6"/>
        <end position="24"/>
    </location>
</feature>
<feature type="transmembrane region" description="Helical" evidence="6">
    <location>
        <begin position="495"/>
        <end position="513"/>
    </location>
</feature>
<keyword evidence="4 6" id="KW-1133">Transmembrane helix</keyword>
<dbReference type="STRING" id="742823.HMPREF9465_01813"/>
<evidence type="ECO:0000313" key="7">
    <source>
        <dbReference type="EMBL" id="EKB30567.1"/>
    </source>
</evidence>
<dbReference type="AlphaFoldDB" id="K1JS95"/>
<proteinExistence type="inferred from homology"/>
<comment type="subcellular location">
    <subcellularLocation>
        <location evidence="1 6">Membrane</location>
        <topology evidence="1 6">Multi-pass membrane protein</topology>
    </subcellularLocation>
</comment>
<dbReference type="PANTHER" id="PTHR11101:SF16">
    <property type="entry name" value="PHOSPHATE TRANSPORTER"/>
    <property type="match status" value="1"/>
</dbReference>
<evidence type="ECO:0000256" key="4">
    <source>
        <dbReference type="ARBA" id="ARBA00022989"/>
    </source>
</evidence>
<feature type="transmembrane region" description="Helical" evidence="6">
    <location>
        <begin position="254"/>
        <end position="272"/>
    </location>
</feature>
<evidence type="ECO:0000256" key="6">
    <source>
        <dbReference type="RuleBase" id="RU363058"/>
    </source>
</evidence>
<feature type="transmembrane region" description="Helical" evidence="6">
    <location>
        <begin position="464"/>
        <end position="489"/>
    </location>
</feature>
<dbReference type="PATRIC" id="fig|742823.3.peg.1810"/>
<reference evidence="7 8" key="1">
    <citation type="submission" date="2012-05" db="EMBL/GenBank/DDBJ databases">
        <title>The Genome Sequence of Sutterella wadsworthensis 2_1_59BFAA.</title>
        <authorList>
            <consortium name="The Broad Institute Genome Sequencing Platform"/>
            <person name="Earl A."/>
            <person name="Ward D."/>
            <person name="Feldgarden M."/>
            <person name="Gevers D."/>
            <person name="Daigneault M."/>
            <person name="Strauss J."/>
            <person name="Allen-Vercoe E."/>
            <person name="Walker B."/>
            <person name="Young S.K."/>
            <person name="Zeng Q."/>
            <person name="Gargeya S."/>
            <person name="Fitzgerald M."/>
            <person name="Haas B."/>
            <person name="Abouelleil A."/>
            <person name="Alvarado L."/>
            <person name="Arachchi H.M."/>
            <person name="Berlin A.M."/>
            <person name="Chapman S.B."/>
            <person name="Goldberg J."/>
            <person name="Griggs A."/>
            <person name="Gujja S."/>
            <person name="Hansen M."/>
            <person name="Howarth C."/>
            <person name="Imamovic A."/>
            <person name="Larimer J."/>
            <person name="McCowen C."/>
            <person name="Montmayeur A."/>
            <person name="Murphy C."/>
            <person name="Neiman D."/>
            <person name="Pearson M."/>
            <person name="Priest M."/>
            <person name="Roberts A."/>
            <person name="Saif S."/>
            <person name="Shea T."/>
            <person name="Sisk P."/>
            <person name="Sykes S."/>
            <person name="Wortman J."/>
            <person name="Nusbaum C."/>
            <person name="Birren B."/>
        </authorList>
    </citation>
    <scope>NUCLEOTIDE SEQUENCE [LARGE SCALE GENOMIC DNA]</scope>
    <source>
        <strain evidence="7 8">2_1_59BFAA</strain>
    </source>
</reference>
<feature type="transmembrane region" description="Helical" evidence="6">
    <location>
        <begin position="151"/>
        <end position="173"/>
    </location>
</feature>